<keyword evidence="2" id="KW-0496">Mitochondrion</keyword>
<keyword evidence="1" id="KW-0812">Transmembrane</keyword>
<evidence type="ECO:0000256" key="1">
    <source>
        <dbReference type="SAM" id="Phobius"/>
    </source>
</evidence>
<feature type="transmembrane region" description="Helical" evidence="1">
    <location>
        <begin position="330"/>
        <end position="357"/>
    </location>
</feature>
<gene>
    <name evidence="2" type="primary">orf358</name>
</gene>
<geneLocation type="mitochondrion" evidence="2"/>
<proteinExistence type="predicted"/>
<feature type="transmembrane region" description="Helical" evidence="1">
    <location>
        <begin position="267"/>
        <end position="285"/>
    </location>
</feature>
<keyword evidence="1" id="KW-0472">Membrane</keyword>
<dbReference type="RefSeq" id="YP_009710753.1">
    <property type="nucleotide sequence ID" value="NC_045201.1"/>
</dbReference>
<reference evidence="2" key="1">
    <citation type="journal article" name="Front. Microbiol.">
        <title>Comparative Mitogenome Analysis Reveals Mitochondrial Genome Differentiation in Ectomycorrhizal and Asymbiotic Amanita Species.</title>
        <authorList>
            <person name="Li Q."/>
            <person name="He X."/>
            <person name="Ren Y."/>
            <person name="Xiong C."/>
            <person name="Jin X."/>
            <person name="Peng L."/>
            <person name="Huang W."/>
        </authorList>
    </citation>
    <scope>NUCLEOTIDE SEQUENCE</scope>
</reference>
<feature type="transmembrane region" description="Helical" evidence="1">
    <location>
        <begin position="104"/>
        <end position="125"/>
    </location>
</feature>
<sequence length="358" mass="40253">MTILQNFFNSNLIIIFISSFVLNSVIIIIIQKGFLGQNCKVKLNQILDKNENVNLVLLIMFIIIFSITTYLEMNKIYLDNKDVIVKAVIENSDVLISGNVVDSIFSNLGSVGAFIIGAKITNALLIKSKLPIIPKVGTIGIAGSGFTMMYKVTCQAAESMAKEKSGIITYNTGPIHIEVINPEITNKNIPIKSLLEQKVNFYSKTNINLETKTGLHNIEIKGDKEVSSKLISELEKDPNWKDICINSPLENGDSLNEYFIGVLYDNLLLHSIMLYLLFMLIFFITSKLLASTYASPKIVQLSILKKLPISNNISNLLNRIYSIWHSSYNFWIFLIIFSLICFTSASIFSLYHLMVILQ</sequence>
<accession>A0A5Q0N2E4</accession>
<feature type="transmembrane region" description="Helical" evidence="1">
    <location>
        <begin position="52"/>
        <end position="71"/>
    </location>
</feature>
<keyword evidence="1" id="KW-1133">Transmembrane helix</keyword>
<dbReference type="EMBL" id="MK993561">
    <property type="protein sequence ID" value="QFZ98702.1"/>
    <property type="molecule type" value="Genomic_DNA"/>
</dbReference>
<dbReference type="AlphaFoldDB" id="A0A5Q0N2E4"/>
<evidence type="ECO:0000313" key="2">
    <source>
        <dbReference type="EMBL" id="QFZ98702.1"/>
    </source>
</evidence>
<feature type="transmembrane region" description="Helical" evidence="1">
    <location>
        <begin position="12"/>
        <end position="31"/>
    </location>
</feature>
<dbReference type="GeneID" id="42437961"/>
<organism evidence="2">
    <name type="scientific">Amanita thiersii</name>
    <dbReference type="NCBI Taxonomy" id="235537"/>
    <lineage>
        <taxon>Eukaryota</taxon>
        <taxon>Fungi</taxon>
        <taxon>Dikarya</taxon>
        <taxon>Basidiomycota</taxon>
        <taxon>Agaricomycotina</taxon>
        <taxon>Agaricomycetes</taxon>
        <taxon>Agaricomycetidae</taxon>
        <taxon>Agaricales</taxon>
        <taxon>Pluteineae</taxon>
        <taxon>Amanitaceae</taxon>
        <taxon>Amanita</taxon>
    </lineage>
</organism>
<protein>
    <submittedName>
        <fullName evidence="2">Uncharacterized protein</fullName>
    </submittedName>
</protein>
<name>A0A5Q0N2E4_9AGAR</name>